<dbReference type="CDD" id="cd10229">
    <property type="entry name" value="ASKHA_NBD_HSP70_HSPA12"/>
    <property type="match status" value="1"/>
</dbReference>
<organism evidence="4 5">
    <name type="scientific">Lingula anatina</name>
    <name type="common">Brachiopod</name>
    <name type="synonym">Lingula unguis</name>
    <dbReference type="NCBI Taxonomy" id="7574"/>
    <lineage>
        <taxon>Eukaryota</taxon>
        <taxon>Metazoa</taxon>
        <taxon>Spiralia</taxon>
        <taxon>Lophotrochozoa</taxon>
        <taxon>Brachiopoda</taxon>
        <taxon>Linguliformea</taxon>
        <taxon>Lingulata</taxon>
        <taxon>Lingulida</taxon>
        <taxon>Linguloidea</taxon>
        <taxon>Lingulidae</taxon>
        <taxon>Lingula</taxon>
    </lineage>
</organism>
<protein>
    <submittedName>
        <fullName evidence="5">Heat shock 70 kDa protein 12A-like</fullName>
    </submittedName>
</protein>
<dbReference type="InParanoid" id="A0A1S3KHY3"/>
<comment type="similarity">
    <text evidence="1">Belongs to the heat shock protein 70 family.</text>
</comment>
<dbReference type="KEGG" id="lak:106181864"/>
<dbReference type="GO" id="GO:0140662">
    <property type="term" value="F:ATP-dependent protein folding chaperone"/>
    <property type="evidence" value="ECO:0007669"/>
    <property type="project" value="InterPro"/>
</dbReference>
<evidence type="ECO:0000313" key="5">
    <source>
        <dbReference type="RefSeq" id="XP_013421836.2"/>
    </source>
</evidence>
<dbReference type="OMA" id="EDERMEP"/>
<dbReference type="InterPro" id="IPR013126">
    <property type="entry name" value="Hsp_70_fam"/>
</dbReference>
<keyword evidence="3" id="KW-0067">ATP-binding</keyword>
<sequence>MMDMSGLFLSSVYRSWVDNERTQSFKEEAGPKAETPENPFCMVAAIDFGTTFSGYAYSFTSNESDIYINANWGASVGQQLYRTPTTVLISPDQSEAYFGFEAQQKFLEELEPEEVSEWCLFERFKMKLNAELEINPRTTMLQADNGTSLPAQVVFSHAIRLLKEHLLESQKQSVLATEVLWVITVPSVWSDQAKEFMRLSAIKAGIPREQQLIAYEPEAASLYYLKQCKQTPQRNPAGTVSLDINKPGVTFIVADLGGGTADITVQQIDRTTLKPKILSRPTGGPWGGDAVNVEFEKLLDSVFGKEKMDGFRALHPDHWHRIIREFEIKKRTLSPVKQVPTRLVFPAGFLSYASSHQMSLAESCSMYEPKGALTWSIDKIRISSDVMRGLFERTIKAISDHLWEFITTNENNISFLVLVGGFSDCPLLQEAITERFKGRLKVITPGNDGGLCVVKGAVVYGQNPAIFKQRVAGYTYGIECVEPFDKNSHPIELKEVYEGGVEKCARVFKTIIKKDESVKEGEVRKLRFHAVRSRQNSMTLPVYASEKKDVKFTNEEKTWKIADLEVRMPIQKGGTKRQVEVLINFSRTTISVRALDLASNNTTEATLNFFNDYS</sequence>
<dbReference type="GO" id="GO:0005524">
    <property type="term" value="F:ATP binding"/>
    <property type="evidence" value="ECO:0007669"/>
    <property type="project" value="UniProtKB-KW"/>
</dbReference>
<dbReference type="InterPro" id="IPR043129">
    <property type="entry name" value="ATPase_NBD"/>
</dbReference>
<dbReference type="AlphaFoldDB" id="A0A1S3KHY3"/>
<evidence type="ECO:0000256" key="1">
    <source>
        <dbReference type="ARBA" id="ARBA00007381"/>
    </source>
</evidence>
<dbReference type="SUPFAM" id="SSF53067">
    <property type="entry name" value="Actin-like ATPase domain"/>
    <property type="match status" value="2"/>
</dbReference>
<evidence type="ECO:0000256" key="3">
    <source>
        <dbReference type="ARBA" id="ARBA00022840"/>
    </source>
</evidence>
<evidence type="ECO:0000256" key="2">
    <source>
        <dbReference type="ARBA" id="ARBA00022741"/>
    </source>
</evidence>
<evidence type="ECO:0000313" key="4">
    <source>
        <dbReference type="Proteomes" id="UP000085678"/>
    </source>
</evidence>
<dbReference type="GeneID" id="106181864"/>
<keyword evidence="2" id="KW-0547">Nucleotide-binding</keyword>
<dbReference type="RefSeq" id="XP_013421836.2">
    <property type="nucleotide sequence ID" value="XM_013566382.2"/>
</dbReference>
<gene>
    <name evidence="5" type="primary">LOC106181864</name>
</gene>
<dbReference type="Pfam" id="PF00012">
    <property type="entry name" value="HSP70"/>
    <property type="match status" value="1"/>
</dbReference>
<dbReference type="Gene3D" id="3.30.420.40">
    <property type="match status" value="2"/>
</dbReference>
<dbReference type="OrthoDB" id="6062520at2759"/>
<dbReference type="STRING" id="7574.A0A1S3KHY3"/>
<name>A0A1S3KHY3_LINAN</name>
<dbReference type="PANTHER" id="PTHR14187:SF5">
    <property type="entry name" value="HEAT SHOCK 70 KDA PROTEIN 12A"/>
    <property type="match status" value="1"/>
</dbReference>
<dbReference type="PANTHER" id="PTHR14187">
    <property type="entry name" value="ALPHA KINASE/ELONGATION FACTOR 2 KINASE"/>
    <property type="match status" value="1"/>
</dbReference>
<keyword evidence="4" id="KW-1185">Reference proteome</keyword>
<reference evidence="5" key="1">
    <citation type="submission" date="2025-08" db="UniProtKB">
        <authorList>
            <consortium name="RefSeq"/>
        </authorList>
    </citation>
    <scope>IDENTIFICATION</scope>
    <source>
        <tissue evidence="5">Gonads</tissue>
    </source>
</reference>
<accession>A0A1S3KHY3</accession>
<proteinExistence type="inferred from homology"/>
<dbReference type="Proteomes" id="UP000085678">
    <property type="component" value="Unplaced"/>
</dbReference>